<sequence length="45" mass="5367">MDLEARDNILIADNYKGYKKGSRSIKMVLENEFFVIYRRKKLNVS</sequence>
<evidence type="ECO:0000313" key="2">
    <source>
        <dbReference type="Proteomes" id="UP000003081"/>
    </source>
</evidence>
<dbReference type="EMBL" id="ACOM01000007">
    <property type="protein sequence ID" value="EEP52869.1"/>
    <property type="molecule type" value="Genomic_DNA"/>
</dbReference>
<accession>C4IM20</accession>
<protein>
    <submittedName>
        <fullName evidence="1">ISCpe6, transposase OrfA</fullName>
    </submittedName>
</protein>
<dbReference type="AlphaFoldDB" id="C4IM20"/>
<dbReference type="Proteomes" id="UP000003081">
    <property type="component" value="Unassembled WGS sequence"/>
</dbReference>
<organism evidence="1 2">
    <name type="scientific">Clostridium butyricum E4 str. BoNT E BL5262</name>
    <dbReference type="NCBI Taxonomy" id="632245"/>
    <lineage>
        <taxon>Bacteria</taxon>
        <taxon>Bacillati</taxon>
        <taxon>Bacillota</taxon>
        <taxon>Clostridia</taxon>
        <taxon>Eubacteriales</taxon>
        <taxon>Clostridiaceae</taxon>
        <taxon>Clostridium</taxon>
    </lineage>
</organism>
<comment type="caution">
    <text evidence="1">The sequence shown here is derived from an EMBL/GenBank/DDBJ whole genome shotgun (WGS) entry which is preliminary data.</text>
</comment>
<name>C4IM20_CLOBU</name>
<evidence type="ECO:0000313" key="1">
    <source>
        <dbReference type="EMBL" id="EEP52869.1"/>
    </source>
</evidence>
<reference evidence="1 2" key="1">
    <citation type="submission" date="2009-08" db="EMBL/GenBank/DDBJ databases">
        <authorList>
            <person name="Shrivastava S."/>
            <person name="Brinkac L.B."/>
            <person name="Brown J.L."/>
            <person name="Bruce D.B."/>
            <person name="Detter C."/>
            <person name="Green L.D."/>
            <person name="Munk C.A."/>
            <person name="Rogers Y.C."/>
            <person name="Tapia R."/>
            <person name="Sims D.R."/>
            <person name="Smith L.A."/>
            <person name="Smith T.J."/>
            <person name="Sutton G."/>
            <person name="Brettin T."/>
        </authorList>
    </citation>
    <scope>NUCLEOTIDE SEQUENCE [LARGE SCALE GENOMIC DNA]</scope>
    <source>
        <strain evidence="2">E4 str. BoNT E BL5262</strain>
    </source>
</reference>
<keyword evidence="2" id="KW-1185">Reference proteome</keyword>
<dbReference type="HOGENOM" id="CLU_3197994_0_0_9"/>
<gene>
    <name evidence="1" type="ORF">CLP_0198</name>
</gene>
<proteinExistence type="predicted"/>